<keyword evidence="3" id="KW-0813">Transport</keyword>
<dbReference type="OrthoDB" id="10016939at2759"/>
<dbReference type="GO" id="GO:0030150">
    <property type="term" value="P:protein import into mitochondrial matrix"/>
    <property type="evidence" value="ECO:0007669"/>
    <property type="project" value="EnsemblFungi"/>
</dbReference>
<dbReference type="PANTHER" id="PTHR12504">
    <property type="entry name" value="MITOCHONDRIAL IMPORT RECEPTOR SUBUNIT TOM22"/>
    <property type="match status" value="1"/>
</dbReference>
<protein>
    <recommendedName>
        <fullName evidence="15">Mitochondrial import receptor subunit tom22</fullName>
    </recommendedName>
</protein>
<keyword evidence="6" id="KW-0653">Protein transport</keyword>
<dbReference type="InterPro" id="IPR005683">
    <property type="entry name" value="Tom22"/>
</dbReference>
<feature type="region of interest" description="Disordered" evidence="12">
    <location>
        <begin position="139"/>
        <end position="159"/>
    </location>
</feature>
<name>A0A0G2HV95_9EURO</name>
<evidence type="ECO:0000256" key="8">
    <source>
        <dbReference type="ARBA" id="ARBA00023010"/>
    </source>
</evidence>
<keyword evidence="5" id="KW-1000">Mitochondrion outer membrane</keyword>
<dbReference type="GO" id="GO:0005742">
    <property type="term" value="C:mitochondrial outer membrane translocase complex"/>
    <property type="evidence" value="ECO:0007669"/>
    <property type="project" value="EnsemblFungi"/>
</dbReference>
<evidence type="ECO:0000256" key="5">
    <source>
        <dbReference type="ARBA" id="ARBA00022787"/>
    </source>
</evidence>
<dbReference type="EMBL" id="LCZI01001250">
    <property type="protein sequence ID" value="KKZ61690.1"/>
    <property type="molecule type" value="Genomic_DNA"/>
</dbReference>
<gene>
    <name evidence="13" type="ORF">EMCG_03799</name>
</gene>
<sequence length="159" mass="17570">MVKLQEVEDEHFREKPSQHPKSGALLESDDDDDDFTDTDSEFSTESYDDLPEDESLYDRIVALKDIIPPQSRHKISSSISSLTSFAKSTISFGGKTLWVLSTSAFLLGVPWALALAEEQQYAQMEREQGMIKGANEMLTPGVTSSITDPEGKLEGQPAL</sequence>
<evidence type="ECO:0000256" key="7">
    <source>
        <dbReference type="ARBA" id="ARBA00022989"/>
    </source>
</evidence>
<proteinExistence type="inferred from homology"/>
<keyword evidence="7" id="KW-1133">Transmembrane helix</keyword>
<comment type="subcellular location">
    <subcellularLocation>
        <location evidence="1">Mitochondrion outer membrane</location>
        <topology evidence="1">Single-pass membrane protein</topology>
    </subcellularLocation>
</comment>
<evidence type="ECO:0000256" key="12">
    <source>
        <dbReference type="SAM" id="MobiDB-lite"/>
    </source>
</evidence>
<evidence type="ECO:0008006" key="15">
    <source>
        <dbReference type="Google" id="ProtNLM"/>
    </source>
</evidence>
<evidence type="ECO:0000256" key="9">
    <source>
        <dbReference type="ARBA" id="ARBA00023128"/>
    </source>
</evidence>
<evidence type="ECO:0000256" key="3">
    <source>
        <dbReference type="ARBA" id="ARBA00022448"/>
    </source>
</evidence>
<keyword evidence="4" id="KW-0812">Transmembrane</keyword>
<evidence type="ECO:0000256" key="1">
    <source>
        <dbReference type="ARBA" id="ARBA00004572"/>
    </source>
</evidence>
<evidence type="ECO:0000256" key="6">
    <source>
        <dbReference type="ARBA" id="ARBA00022927"/>
    </source>
</evidence>
<dbReference type="GO" id="GO:0008320">
    <property type="term" value="F:protein transmembrane transporter activity"/>
    <property type="evidence" value="ECO:0007669"/>
    <property type="project" value="EnsemblFungi"/>
</dbReference>
<keyword evidence="8" id="KW-0811">Translocation</keyword>
<keyword evidence="11" id="KW-0675">Receptor</keyword>
<feature type="region of interest" description="Disordered" evidence="12">
    <location>
        <begin position="1"/>
        <end position="51"/>
    </location>
</feature>
<dbReference type="GO" id="GO:0006886">
    <property type="term" value="P:intracellular protein transport"/>
    <property type="evidence" value="ECO:0007669"/>
    <property type="project" value="InterPro"/>
</dbReference>
<keyword evidence="10" id="KW-0472">Membrane</keyword>
<reference evidence="14" key="1">
    <citation type="journal article" date="2015" name="PLoS Genet.">
        <title>The dynamic genome and transcriptome of the human fungal pathogen Blastomyces and close relative Emmonsia.</title>
        <authorList>
            <person name="Munoz J.F."/>
            <person name="Gauthier G.M."/>
            <person name="Desjardins C.A."/>
            <person name="Gallo J.E."/>
            <person name="Holder J."/>
            <person name="Sullivan T.D."/>
            <person name="Marty A.J."/>
            <person name="Carmen J.C."/>
            <person name="Chen Z."/>
            <person name="Ding L."/>
            <person name="Gujja S."/>
            <person name="Magrini V."/>
            <person name="Misas E."/>
            <person name="Mitreva M."/>
            <person name="Priest M."/>
            <person name="Saif S."/>
            <person name="Whiston E.A."/>
            <person name="Young S."/>
            <person name="Zeng Q."/>
            <person name="Goldman W.E."/>
            <person name="Mardis E.R."/>
            <person name="Taylor J.W."/>
            <person name="McEwen J.G."/>
            <person name="Clay O.K."/>
            <person name="Klein B.S."/>
            <person name="Cuomo C.A."/>
        </authorList>
    </citation>
    <scope>NUCLEOTIDE SEQUENCE [LARGE SCALE GENOMIC DNA]</scope>
    <source>
        <strain evidence="14">UAMH 3008</strain>
    </source>
</reference>
<evidence type="ECO:0000256" key="2">
    <source>
        <dbReference type="ARBA" id="ARBA00009874"/>
    </source>
</evidence>
<evidence type="ECO:0000313" key="13">
    <source>
        <dbReference type="EMBL" id="KKZ61690.1"/>
    </source>
</evidence>
<feature type="compositionally biased region" description="Acidic residues" evidence="12">
    <location>
        <begin position="27"/>
        <end position="51"/>
    </location>
</feature>
<evidence type="ECO:0000256" key="11">
    <source>
        <dbReference type="ARBA" id="ARBA00023170"/>
    </source>
</evidence>
<evidence type="ECO:0000256" key="4">
    <source>
        <dbReference type="ARBA" id="ARBA00022692"/>
    </source>
</evidence>
<evidence type="ECO:0000256" key="10">
    <source>
        <dbReference type="ARBA" id="ARBA00023136"/>
    </source>
</evidence>
<dbReference type="CDD" id="cd22884">
    <property type="entry name" value="TOM22"/>
    <property type="match status" value="1"/>
</dbReference>
<accession>A0A0G2HV95</accession>
<comment type="caution">
    <text evidence="13">The sequence shown here is derived from an EMBL/GenBank/DDBJ whole genome shotgun (WGS) entry which is preliminary data.</text>
</comment>
<organism evidence="13 14">
    <name type="scientific">[Emmonsia] crescens</name>
    <dbReference type="NCBI Taxonomy" id="73230"/>
    <lineage>
        <taxon>Eukaryota</taxon>
        <taxon>Fungi</taxon>
        <taxon>Dikarya</taxon>
        <taxon>Ascomycota</taxon>
        <taxon>Pezizomycotina</taxon>
        <taxon>Eurotiomycetes</taxon>
        <taxon>Eurotiomycetidae</taxon>
        <taxon>Onygenales</taxon>
        <taxon>Ajellomycetaceae</taxon>
        <taxon>Emergomyces</taxon>
    </lineage>
</organism>
<dbReference type="GO" id="GO:0045040">
    <property type="term" value="P:protein insertion into mitochondrial outer membrane"/>
    <property type="evidence" value="ECO:0007669"/>
    <property type="project" value="EnsemblFungi"/>
</dbReference>
<dbReference type="PANTHER" id="PTHR12504:SF0">
    <property type="entry name" value="MITOCHONDRIAL IMPORT RECEPTOR SUBUNIT TOM22 HOMOLOG"/>
    <property type="match status" value="1"/>
</dbReference>
<dbReference type="VEuPathDB" id="FungiDB:EMCG_03799"/>
<dbReference type="Pfam" id="PF04281">
    <property type="entry name" value="Tom22"/>
    <property type="match status" value="1"/>
</dbReference>
<dbReference type="Proteomes" id="UP000034164">
    <property type="component" value="Unassembled WGS sequence"/>
</dbReference>
<evidence type="ECO:0000313" key="14">
    <source>
        <dbReference type="Proteomes" id="UP000034164"/>
    </source>
</evidence>
<dbReference type="AlphaFoldDB" id="A0A0G2HV95"/>
<keyword evidence="9" id="KW-0496">Mitochondrion</keyword>
<comment type="similarity">
    <text evidence="2">Belongs to the Tom22 family.</text>
</comment>